<dbReference type="Pfam" id="PF00873">
    <property type="entry name" value="ACR_tran"/>
    <property type="match status" value="1"/>
</dbReference>
<dbReference type="NCBIfam" id="TIGR00914">
    <property type="entry name" value="2A0601"/>
    <property type="match status" value="1"/>
</dbReference>
<dbReference type="GO" id="GO:0005886">
    <property type="term" value="C:plasma membrane"/>
    <property type="evidence" value="ECO:0007669"/>
    <property type="project" value="UniProtKB-SubCell"/>
</dbReference>
<feature type="transmembrane region" description="Helical" evidence="8">
    <location>
        <begin position="895"/>
        <end position="915"/>
    </location>
</feature>
<gene>
    <name evidence="9" type="ORF">SAMN05216464_101501</name>
</gene>
<dbReference type="STRING" id="1391627.SAMN05216464_101501"/>
<feature type="transmembrane region" description="Helical" evidence="8">
    <location>
        <begin position="534"/>
        <end position="553"/>
    </location>
</feature>
<dbReference type="Gene3D" id="3.30.70.1440">
    <property type="entry name" value="Multidrug efflux transporter AcrB pore domain"/>
    <property type="match status" value="1"/>
</dbReference>
<dbReference type="Gene3D" id="3.30.2090.10">
    <property type="entry name" value="Multidrug efflux transporter AcrB TolC docking domain, DN and DC subdomains"/>
    <property type="match status" value="2"/>
</dbReference>
<evidence type="ECO:0000256" key="6">
    <source>
        <dbReference type="ARBA" id="ARBA00022989"/>
    </source>
</evidence>
<dbReference type="Proteomes" id="UP000199072">
    <property type="component" value="Unassembled WGS sequence"/>
</dbReference>
<dbReference type="SUPFAM" id="SSF82714">
    <property type="entry name" value="Multidrug efflux transporter AcrB TolC docking domain, DN and DC subdomains"/>
    <property type="match status" value="2"/>
</dbReference>
<feature type="transmembrane region" description="Helical" evidence="8">
    <location>
        <begin position="363"/>
        <end position="383"/>
    </location>
</feature>
<dbReference type="GO" id="GO:0008324">
    <property type="term" value="F:monoatomic cation transmembrane transporter activity"/>
    <property type="evidence" value="ECO:0007669"/>
    <property type="project" value="InterPro"/>
</dbReference>
<comment type="subcellular location">
    <subcellularLocation>
        <location evidence="1">Cell membrane</location>
        <topology evidence="1">Multi-pass membrane protein</topology>
    </subcellularLocation>
</comment>
<keyword evidence="7 8" id="KW-0472">Membrane</keyword>
<evidence type="ECO:0000313" key="10">
    <source>
        <dbReference type="Proteomes" id="UP000199072"/>
    </source>
</evidence>
<dbReference type="AlphaFoldDB" id="A0A1G6U299"/>
<feature type="transmembrane region" description="Helical" evidence="8">
    <location>
        <begin position="337"/>
        <end position="356"/>
    </location>
</feature>
<dbReference type="EMBL" id="FNAI01000001">
    <property type="protein sequence ID" value="SDD35324.1"/>
    <property type="molecule type" value="Genomic_DNA"/>
</dbReference>
<dbReference type="PRINTS" id="PR00702">
    <property type="entry name" value="ACRIFLAVINRP"/>
</dbReference>
<reference evidence="9 10" key="1">
    <citation type="submission" date="2016-10" db="EMBL/GenBank/DDBJ databases">
        <authorList>
            <person name="de Groot N.N."/>
        </authorList>
    </citation>
    <scope>NUCLEOTIDE SEQUENCE [LARGE SCALE GENOMIC DNA]</scope>
    <source>
        <strain evidence="9 10">47C3B</strain>
    </source>
</reference>
<evidence type="ECO:0000256" key="3">
    <source>
        <dbReference type="ARBA" id="ARBA00022448"/>
    </source>
</evidence>
<dbReference type="RefSeq" id="WP_091143689.1">
    <property type="nucleotide sequence ID" value="NZ_FNAI01000001.1"/>
</dbReference>
<dbReference type="SUPFAM" id="SSF82866">
    <property type="entry name" value="Multidrug efflux transporter AcrB transmembrane domain"/>
    <property type="match status" value="2"/>
</dbReference>
<feature type="transmembrane region" description="Helical" evidence="8">
    <location>
        <begin position="975"/>
        <end position="997"/>
    </location>
</feature>
<evidence type="ECO:0000256" key="8">
    <source>
        <dbReference type="SAM" id="Phobius"/>
    </source>
</evidence>
<feature type="transmembrane region" description="Helical" evidence="8">
    <location>
        <begin position="1003"/>
        <end position="1030"/>
    </location>
</feature>
<protein>
    <submittedName>
        <fullName evidence="9">Cobalt-zinc-cadmium resistance protein CzcA</fullName>
    </submittedName>
</protein>
<evidence type="ECO:0000256" key="7">
    <source>
        <dbReference type="ARBA" id="ARBA00023136"/>
    </source>
</evidence>
<dbReference type="GO" id="GO:0042910">
    <property type="term" value="F:xenobiotic transmembrane transporter activity"/>
    <property type="evidence" value="ECO:0007669"/>
    <property type="project" value="TreeGrafter"/>
</dbReference>
<keyword evidence="5 8" id="KW-0812">Transmembrane</keyword>
<dbReference type="SUPFAM" id="SSF82693">
    <property type="entry name" value="Multidrug efflux transporter AcrB pore domain, PN1, PN2, PC1 and PC2 subdomains"/>
    <property type="match status" value="3"/>
</dbReference>
<feature type="transmembrane region" description="Helical" evidence="8">
    <location>
        <begin position="446"/>
        <end position="464"/>
    </location>
</feature>
<dbReference type="PANTHER" id="PTHR32063">
    <property type="match status" value="1"/>
</dbReference>
<dbReference type="Gene3D" id="1.20.1640.10">
    <property type="entry name" value="Multidrug efflux transporter AcrB transmembrane domain"/>
    <property type="match status" value="2"/>
</dbReference>
<accession>A0A1G6U299</accession>
<dbReference type="InterPro" id="IPR001036">
    <property type="entry name" value="Acrflvin-R"/>
</dbReference>
<dbReference type="InterPro" id="IPR027463">
    <property type="entry name" value="AcrB_DN_DC_subdom"/>
</dbReference>
<feature type="transmembrane region" description="Helical" evidence="8">
    <location>
        <begin position="476"/>
        <end position="502"/>
    </location>
</feature>
<feature type="transmembrane region" description="Helical" evidence="8">
    <location>
        <begin position="389"/>
        <end position="415"/>
    </location>
</feature>
<evidence type="ECO:0000256" key="1">
    <source>
        <dbReference type="ARBA" id="ARBA00004651"/>
    </source>
</evidence>
<dbReference type="Gene3D" id="3.30.70.1320">
    <property type="entry name" value="Multidrug efflux transporter AcrB pore domain like"/>
    <property type="match status" value="1"/>
</dbReference>
<comment type="similarity">
    <text evidence="2">Belongs to the resistance-nodulation-cell division (RND) (TC 2.A.6) family.</text>
</comment>
<feature type="transmembrane region" description="Helical" evidence="8">
    <location>
        <begin position="869"/>
        <end position="888"/>
    </location>
</feature>
<dbReference type="Gene3D" id="3.30.70.1430">
    <property type="entry name" value="Multidrug efflux transporter AcrB pore domain"/>
    <property type="match status" value="2"/>
</dbReference>
<sequence>MNKFIKGVLSFALKNRFFVFFVTLLLAVAGYISFKNIPIDAFPDVTNTSVTIITQWPGRSAEEVEKFVTRPIELAMNPAEKKSSVRSSSLFGLSVVKITFDDDVDYAFARMQINNHIDEASLPEGLSPEIEPPYGPTGEIFRYTLTGNKQSVRELKTIQDWVVSREIRSVPGVADVNSFGGEVKTYQITINPQKAVQYDITPQQLFDAVSKSNINVGGDVIQQSGQAYVVRGIGLLNNISEIKNIVISNIKGSPIYIKTIAEVTEASLPRLGQVGRDLDPDVVEGIVVMRKGENPGEVIAGLKAKVAELNSSILPDGVKVNTFYDRENLVDFATHTVLHNMAEGIIFVTVIVMLFMADWRTTLIVAIIIPLALLFAFLCLKLKGMSANLLSMGAIDFGIIIDGAVVMVEGIFVLLDHKAKEVGMEKFNKLSKLGLIREACQVNGKGIFFAKAIIITGLLPIFSFQKVEGKMFTPLAWTLSFALLGALLLTFTLVPALSSILLKKNVRERHNVVVEWITRNALRFYSVCFKRRKLVFPVALVALVISLGCFTLLGTEFLPELNEGSIYVRATGPLSTSLDESVKLANEIRRNFLSFDEVKQVISQTGRPNDGTDATGFYNIEFHVDIYPQDQWKRKETKAELIARMQDKLKFYPGIDLNFSQPISDNVEEAVSGVKGSIVVKMFGEDYPFIETQEEKIYNILKKVKGIEDLGILRNMGQPELQINLDQDKMAQYGVTAADANAVIETAIGGRAATQIYEGEKKFDLRIRYPEDFRNNATEIGDLRVPTLNGGRVPLREIAEIKRITGVSIIYRDKNKRYGAIKFSIRGRDMGGTIAEAQEKVNNQLSLPKGYRLEWAGDFENQQRATQRLSQAVPVSLLIIFFILFILFGNFRDSLLVLNNVPFAIMGGILALLITGVNFNISAGIGFIALFGICVQNGVILITRFKANIKDMKHGLFLSFPDALKAGVADRMRPVIMTAMMAAIGLLPAALSTGIGSEASKPLAIVVIGGLITNTLFNLFIFPIVFYWAYQKKVGNGALTIK</sequence>
<evidence type="ECO:0000256" key="5">
    <source>
        <dbReference type="ARBA" id="ARBA00022692"/>
    </source>
</evidence>
<dbReference type="OrthoDB" id="9760604at2"/>
<evidence type="ECO:0000256" key="4">
    <source>
        <dbReference type="ARBA" id="ARBA00022475"/>
    </source>
</evidence>
<dbReference type="InterPro" id="IPR004763">
    <property type="entry name" value="CusA-like"/>
</dbReference>
<evidence type="ECO:0000256" key="2">
    <source>
        <dbReference type="ARBA" id="ARBA00010942"/>
    </source>
</evidence>
<organism evidence="9 10">
    <name type="scientific">Mucilaginibacter pineti</name>
    <dbReference type="NCBI Taxonomy" id="1391627"/>
    <lineage>
        <taxon>Bacteria</taxon>
        <taxon>Pseudomonadati</taxon>
        <taxon>Bacteroidota</taxon>
        <taxon>Sphingobacteriia</taxon>
        <taxon>Sphingobacteriales</taxon>
        <taxon>Sphingobacteriaceae</taxon>
        <taxon>Mucilaginibacter</taxon>
    </lineage>
</organism>
<name>A0A1G6U299_9SPHI</name>
<feature type="transmembrane region" description="Helical" evidence="8">
    <location>
        <begin position="921"/>
        <end position="943"/>
    </location>
</feature>
<keyword evidence="4" id="KW-1003">Cell membrane</keyword>
<proteinExistence type="inferred from homology"/>
<keyword evidence="10" id="KW-1185">Reference proteome</keyword>
<dbReference type="PANTHER" id="PTHR32063:SF12">
    <property type="entry name" value="CATION EFFLUX SYSTEM PROTEIN"/>
    <property type="match status" value="1"/>
</dbReference>
<evidence type="ECO:0000313" key="9">
    <source>
        <dbReference type="EMBL" id="SDD35324.1"/>
    </source>
</evidence>
<keyword evidence="6 8" id="KW-1133">Transmembrane helix</keyword>
<keyword evidence="3" id="KW-0813">Transport</keyword>